<feature type="region of interest" description="Disordered" evidence="1">
    <location>
        <begin position="124"/>
        <end position="146"/>
    </location>
</feature>
<dbReference type="RefSeq" id="WP_180493867.1">
    <property type="nucleotide sequence ID" value="NZ_DBFXFH010000050.1"/>
</dbReference>
<sequence>MDLSRLFFIARSFIFYYFTGLFSLVFTLFYAIIITVYNFEIIVNQGKVTMGKYYEKKTLIEQLQKKAVELGRVPAPEDMIDPPAKAYLGFFKKWEKAVKASGISASALTPTSVKEKAPAVPEISESAEAVANDPEPAEEAASQGRRRYSKSIITQMLLDEFKRLGKKPTRKEIDANKNLPTVSTCLNYFGTTRIGDVWDEILKDL</sequence>
<comment type="caution">
    <text evidence="3">The sequence shown here is derived from an EMBL/GenBank/DDBJ whole genome shotgun (WGS) entry which is preliminary data.</text>
</comment>
<dbReference type="Pfam" id="PF18780">
    <property type="entry name" value="HNH_repeat"/>
    <property type="match status" value="1"/>
</dbReference>
<name>A0A853JQW6_9FIRM</name>
<dbReference type="InterPro" id="IPR041025">
    <property type="entry name" value="HNH_repeat"/>
</dbReference>
<protein>
    <submittedName>
        <fullName evidence="3">Uncharacterized protein</fullName>
    </submittedName>
</protein>
<feature type="transmembrane region" description="Helical" evidence="2">
    <location>
        <begin position="14"/>
        <end position="37"/>
    </location>
</feature>
<evidence type="ECO:0000313" key="4">
    <source>
        <dbReference type="Proteomes" id="UP000586254"/>
    </source>
</evidence>
<keyword evidence="2" id="KW-0812">Transmembrane</keyword>
<dbReference type="AlphaFoldDB" id="A0A853JQW6"/>
<reference evidence="3 4" key="1">
    <citation type="submission" date="2020-07" db="EMBL/GenBank/DDBJ databases">
        <title>Organ Donor 1.</title>
        <authorList>
            <person name="Marsh A.J."/>
            <person name="Azcarate-Peril M.A."/>
        </authorList>
    </citation>
    <scope>NUCLEOTIDE SEQUENCE [LARGE SCALE GENOMIC DNA]</scope>
    <source>
        <strain evidence="3 4">AMC0717</strain>
    </source>
</reference>
<organism evidence="3 4">
    <name type="scientific">Eubacterium callanderi</name>
    <dbReference type="NCBI Taxonomy" id="53442"/>
    <lineage>
        <taxon>Bacteria</taxon>
        <taxon>Bacillati</taxon>
        <taxon>Bacillota</taxon>
        <taxon>Clostridia</taxon>
        <taxon>Eubacteriales</taxon>
        <taxon>Eubacteriaceae</taxon>
        <taxon>Eubacterium</taxon>
    </lineage>
</organism>
<evidence type="ECO:0000256" key="1">
    <source>
        <dbReference type="SAM" id="MobiDB-lite"/>
    </source>
</evidence>
<dbReference type="EMBL" id="JACCKS010000020">
    <property type="protein sequence ID" value="NZA39481.1"/>
    <property type="molecule type" value="Genomic_DNA"/>
</dbReference>
<gene>
    <name evidence="3" type="ORF">H0N91_15435</name>
</gene>
<proteinExistence type="predicted"/>
<keyword evidence="2" id="KW-0472">Membrane</keyword>
<evidence type="ECO:0000313" key="3">
    <source>
        <dbReference type="EMBL" id="NZA39481.1"/>
    </source>
</evidence>
<dbReference type="Proteomes" id="UP000586254">
    <property type="component" value="Unassembled WGS sequence"/>
</dbReference>
<keyword evidence="2" id="KW-1133">Transmembrane helix</keyword>
<accession>A0A853JQW6</accession>
<evidence type="ECO:0000256" key="2">
    <source>
        <dbReference type="SAM" id="Phobius"/>
    </source>
</evidence>